<accession>A0A1E1MUP4</accession>
<gene>
    <name evidence="2" type="ORF">RSE6_14189</name>
</gene>
<evidence type="ECO:0000256" key="1">
    <source>
        <dbReference type="SAM" id="MobiDB-lite"/>
    </source>
</evidence>
<organism evidence="2 3">
    <name type="scientific">Rhynchosporium secalis</name>
    <name type="common">Barley scald fungus</name>
    <dbReference type="NCBI Taxonomy" id="38038"/>
    <lineage>
        <taxon>Eukaryota</taxon>
        <taxon>Fungi</taxon>
        <taxon>Dikarya</taxon>
        <taxon>Ascomycota</taxon>
        <taxon>Pezizomycotina</taxon>
        <taxon>Leotiomycetes</taxon>
        <taxon>Helotiales</taxon>
        <taxon>Ploettnerulaceae</taxon>
        <taxon>Rhynchosporium</taxon>
    </lineage>
</organism>
<evidence type="ECO:0000313" key="2">
    <source>
        <dbReference type="EMBL" id="CZT52810.1"/>
    </source>
</evidence>
<sequence length="130" mass="15860">MPHSYKNTQPCPYRYAGQYTDCRRLPRPITRGQFTALNCGNFSIYGPIPHIKGPQYHPGYPERERQKEAEKKKREKKESGRRERAIKEERAKADRERRDEVREKEDREKKRREEETRKREQTERGSERRR</sequence>
<feature type="region of interest" description="Disordered" evidence="1">
    <location>
        <begin position="45"/>
        <end position="130"/>
    </location>
</feature>
<keyword evidence="3" id="KW-1185">Reference proteome</keyword>
<feature type="compositionally biased region" description="Basic and acidic residues" evidence="1">
    <location>
        <begin position="60"/>
        <end position="130"/>
    </location>
</feature>
<name>A0A1E1MUP4_RHYSE</name>
<dbReference type="AlphaFoldDB" id="A0A1E1MUP4"/>
<reference evidence="3" key="1">
    <citation type="submission" date="2016-03" db="EMBL/GenBank/DDBJ databases">
        <authorList>
            <person name="Guldener U."/>
        </authorList>
    </citation>
    <scope>NUCLEOTIDE SEQUENCE [LARGE SCALE GENOMIC DNA]</scope>
</reference>
<evidence type="ECO:0000313" key="3">
    <source>
        <dbReference type="Proteomes" id="UP000177625"/>
    </source>
</evidence>
<protein>
    <submittedName>
        <fullName evidence="2">Uncharacterized protein</fullName>
    </submittedName>
</protein>
<dbReference type="Proteomes" id="UP000177625">
    <property type="component" value="Unassembled WGS sequence"/>
</dbReference>
<proteinExistence type="predicted"/>
<dbReference type="EMBL" id="FJVC01000627">
    <property type="protein sequence ID" value="CZT52810.1"/>
    <property type="molecule type" value="Genomic_DNA"/>
</dbReference>